<keyword evidence="2" id="KW-1185">Reference proteome</keyword>
<dbReference type="SUPFAM" id="SSF51735">
    <property type="entry name" value="NAD(P)-binding Rossmann-fold domains"/>
    <property type="match status" value="1"/>
</dbReference>
<dbReference type="Gene3D" id="3.40.50.720">
    <property type="entry name" value="NAD(P)-binding Rossmann-like Domain"/>
    <property type="match status" value="1"/>
</dbReference>
<sequence length="55" mass="6118">MRLNIQGLESYPSIKRITVKPQTDRWVFPQTNAGVIVPAEGRITNLDAPQDTPAL</sequence>
<proteinExistence type="predicted"/>
<evidence type="ECO:0000313" key="1">
    <source>
        <dbReference type="EMBL" id="KAK9188793.1"/>
    </source>
</evidence>
<accession>A0AAP0QGL5</accession>
<evidence type="ECO:0000313" key="2">
    <source>
        <dbReference type="Proteomes" id="UP001428341"/>
    </source>
</evidence>
<reference evidence="1 2" key="1">
    <citation type="submission" date="2024-05" db="EMBL/GenBank/DDBJ databases">
        <title>Haplotype-resolved chromosome-level genome assembly of Huyou (Citrus changshanensis).</title>
        <authorList>
            <person name="Miao C."/>
            <person name="Chen W."/>
            <person name="Wu Y."/>
            <person name="Wang L."/>
            <person name="Zhao S."/>
            <person name="Grierson D."/>
            <person name="Xu C."/>
            <person name="Chen K."/>
        </authorList>
    </citation>
    <scope>NUCLEOTIDE SEQUENCE [LARGE SCALE GENOMIC DNA]</scope>
    <source>
        <strain evidence="1">01-14</strain>
        <tissue evidence="1">Leaf</tissue>
    </source>
</reference>
<comment type="caution">
    <text evidence="1">The sequence shown here is derived from an EMBL/GenBank/DDBJ whole genome shotgun (WGS) entry which is preliminary data.</text>
</comment>
<dbReference type="Proteomes" id="UP001428341">
    <property type="component" value="Unassembled WGS sequence"/>
</dbReference>
<dbReference type="InterPro" id="IPR036291">
    <property type="entry name" value="NAD(P)-bd_dom_sf"/>
</dbReference>
<dbReference type="AlphaFoldDB" id="A0AAP0QGL5"/>
<name>A0AAP0QGL5_9ROSI</name>
<gene>
    <name evidence="1" type="ORF">WN944_020198</name>
</gene>
<dbReference type="EMBL" id="JBCGBO010000007">
    <property type="protein sequence ID" value="KAK9188793.1"/>
    <property type="molecule type" value="Genomic_DNA"/>
</dbReference>
<protein>
    <submittedName>
        <fullName evidence="1">Uncharacterized protein</fullName>
    </submittedName>
</protein>
<organism evidence="1 2">
    <name type="scientific">Citrus x changshan-huyou</name>
    <dbReference type="NCBI Taxonomy" id="2935761"/>
    <lineage>
        <taxon>Eukaryota</taxon>
        <taxon>Viridiplantae</taxon>
        <taxon>Streptophyta</taxon>
        <taxon>Embryophyta</taxon>
        <taxon>Tracheophyta</taxon>
        <taxon>Spermatophyta</taxon>
        <taxon>Magnoliopsida</taxon>
        <taxon>eudicotyledons</taxon>
        <taxon>Gunneridae</taxon>
        <taxon>Pentapetalae</taxon>
        <taxon>rosids</taxon>
        <taxon>malvids</taxon>
        <taxon>Sapindales</taxon>
        <taxon>Rutaceae</taxon>
        <taxon>Aurantioideae</taxon>
        <taxon>Citrus</taxon>
    </lineage>
</organism>